<dbReference type="OrthoDB" id="5396at2759"/>
<keyword evidence="3" id="KW-1185">Reference proteome</keyword>
<sequence length="325" mass="35873">MLFDPSSTSLPKRSELPKIPGAPDGAAWFWGKDDELGRLNLLTPERVSKAAALIKSGEVVNLNWRADYPNPPAFGRQKFKHTISPLGEAGFDDLYDMNTQSGSQWDGFRHVGLKHDGGVVFYNGLTVDEIYKTDRCGMQAWAKHGIAGRGVLLDYWGYSGGNYDPVSSHRIPLSELQACAQKQGVTFQPGDILLVRSGFVNAYNKLGAPERAHLGTLSIPEHTFAGVAATEEMIDFLHDNYFAAVVGDAPAFEAWPVQQVSLHQYLLPRWGSPIGEMWDLEQLAETCRRKGQYTFFLSSVPANVPGELFSSTYTSSLHSPTLLCY</sequence>
<organism evidence="2 3">
    <name type="scientific">Cladophialophora immunda</name>
    <dbReference type="NCBI Taxonomy" id="569365"/>
    <lineage>
        <taxon>Eukaryota</taxon>
        <taxon>Fungi</taxon>
        <taxon>Dikarya</taxon>
        <taxon>Ascomycota</taxon>
        <taxon>Pezizomycotina</taxon>
        <taxon>Eurotiomycetes</taxon>
        <taxon>Chaetothyriomycetidae</taxon>
        <taxon>Chaetothyriales</taxon>
        <taxon>Herpotrichiellaceae</taxon>
        <taxon>Cladophialophora</taxon>
    </lineage>
</organism>
<dbReference type="VEuPathDB" id="FungiDB:PV07_11389"/>
<dbReference type="PANTHER" id="PTHR34861">
    <property type="match status" value="1"/>
</dbReference>
<evidence type="ECO:0000256" key="1">
    <source>
        <dbReference type="ARBA" id="ARBA00007865"/>
    </source>
</evidence>
<evidence type="ECO:0008006" key="4">
    <source>
        <dbReference type="Google" id="ProtNLM"/>
    </source>
</evidence>
<protein>
    <recommendedName>
        <fullName evidence="4">Cyclase</fullName>
    </recommendedName>
</protein>
<dbReference type="Proteomes" id="UP000054466">
    <property type="component" value="Unassembled WGS sequence"/>
</dbReference>
<dbReference type="InterPro" id="IPR037175">
    <property type="entry name" value="KFase_sf"/>
</dbReference>
<dbReference type="Gene3D" id="3.50.30.50">
    <property type="entry name" value="Putative cyclase"/>
    <property type="match status" value="1"/>
</dbReference>
<dbReference type="SUPFAM" id="SSF102198">
    <property type="entry name" value="Putative cyclase"/>
    <property type="match status" value="1"/>
</dbReference>
<proteinExistence type="inferred from homology"/>
<dbReference type="RefSeq" id="XP_016243385.1">
    <property type="nucleotide sequence ID" value="XM_016398823.1"/>
</dbReference>
<dbReference type="STRING" id="569365.A0A0D2CHX6"/>
<name>A0A0D2CHX6_9EURO</name>
<dbReference type="InterPro" id="IPR007325">
    <property type="entry name" value="KFase/CYL"/>
</dbReference>
<evidence type="ECO:0000313" key="2">
    <source>
        <dbReference type="EMBL" id="KIW23169.1"/>
    </source>
</evidence>
<dbReference type="AlphaFoldDB" id="A0A0D2CHX6"/>
<dbReference type="GeneID" id="27350583"/>
<accession>A0A0D2CHX6</accession>
<dbReference type="Pfam" id="PF04199">
    <property type="entry name" value="Cyclase"/>
    <property type="match status" value="1"/>
</dbReference>
<dbReference type="GO" id="GO:0004061">
    <property type="term" value="F:arylformamidase activity"/>
    <property type="evidence" value="ECO:0007669"/>
    <property type="project" value="InterPro"/>
</dbReference>
<dbReference type="PANTHER" id="PTHR34861:SF10">
    <property type="entry name" value="CYCLASE"/>
    <property type="match status" value="1"/>
</dbReference>
<comment type="similarity">
    <text evidence="1">Belongs to the Cyclase 1 superfamily.</text>
</comment>
<dbReference type="EMBL" id="KN847046">
    <property type="protein sequence ID" value="KIW23169.1"/>
    <property type="molecule type" value="Genomic_DNA"/>
</dbReference>
<gene>
    <name evidence="2" type="ORF">PV07_11389</name>
</gene>
<dbReference type="HOGENOM" id="CLU_030671_1_0_1"/>
<reference evidence="2 3" key="1">
    <citation type="submission" date="2015-01" db="EMBL/GenBank/DDBJ databases">
        <title>The Genome Sequence of Cladophialophora immunda CBS83496.</title>
        <authorList>
            <consortium name="The Broad Institute Genomics Platform"/>
            <person name="Cuomo C."/>
            <person name="de Hoog S."/>
            <person name="Gorbushina A."/>
            <person name="Stielow B."/>
            <person name="Teixiera M."/>
            <person name="Abouelleil A."/>
            <person name="Chapman S.B."/>
            <person name="Priest M."/>
            <person name="Young S.K."/>
            <person name="Wortman J."/>
            <person name="Nusbaum C."/>
            <person name="Birren B."/>
        </authorList>
    </citation>
    <scope>NUCLEOTIDE SEQUENCE [LARGE SCALE GENOMIC DNA]</scope>
    <source>
        <strain evidence="2 3">CBS 83496</strain>
    </source>
</reference>
<evidence type="ECO:0000313" key="3">
    <source>
        <dbReference type="Proteomes" id="UP000054466"/>
    </source>
</evidence>
<dbReference type="GO" id="GO:0019441">
    <property type="term" value="P:L-tryptophan catabolic process to kynurenine"/>
    <property type="evidence" value="ECO:0007669"/>
    <property type="project" value="InterPro"/>
</dbReference>